<keyword evidence="1" id="KW-0732">Signal</keyword>
<dbReference type="GO" id="GO:0004222">
    <property type="term" value="F:metalloendopeptidase activity"/>
    <property type="evidence" value="ECO:0007669"/>
    <property type="project" value="TreeGrafter"/>
</dbReference>
<dbReference type="AlphaFoldDB" id="A0A9W6GM14"/>
<dbReference type="SUPFAM" id="SSF51261">
    <property type="entry name" value="Duplicated hybrid motif"/>
    <property type="match status" value="1"/>
</dbReference>
<sequence length="275" mass="31033">MRSIILILSLILTSTLFGREPKLSSKEVKQGEFFILTLPETGDYRITFPQGRTPIRTFPREDYEIAFVPVHYSTPPGSYPLKVERDGEFLLKEEVEIKDGEFEKSYIRVTSATKKKKSKKNVEVMVNYAREARKDSSQIKLWEGEFIYPLNGRITTSFGATRYVNNKLSGYHSGVDFAVPVGVPVLATNRGRVVLSMYLKSTGNTIIIDHGLNLYSSYSHMDSREVETGNIVEKGKVIGRSGNTGFSTGPHLHFTMSVGNTFVDPFLFIERKLID</sequence>
<dbReference type="InterPro" id="IPR011055">
    <property type="entry name" value="Dup_hybrid_motif"/>
</dbReference>
<evidence type="ECO:0000313" key="4">
    <source>
        <dbReference type="Proteomes" id="UP001144471"/>
    </source>
</evidence>
<evidence type="ECO:0000256" key="1">
    <source>
        <dbReference type="ARBA" id="ARBA00022729"/>
    </source>
</evidence>
<dbReference type="PANTHER" id="PTHR21666:SF289">
    <property type="entry name" value="L-ALA--D-GLU ENDOPEPTIDASE"/>
    <property type="match status" value="1"/>
</dbReference>
<dbReference type="InterPro" id="IPR050570">
    <property type="entry name" value="Cell_wall_metabolism_enzyme"/>
</dbReference>
<protein>
    <submittedName>
        <fullName evidence="3">Peptidase M23</fullName>
    </submittedName>
</protein>
<accession>A0A9W6GM14</accession>
<proteinExistence type="predicted"/>
<name>A0A9W6GM14_9FUSO</name>
<dbReference type="Pfam" id="PF01551">
    <property type="entry name" value="Peptidase_M23"/>
    <property type="match status" value="1"/>
</dbReference>
<gene>
    <name evidence="3" type="ORF">PM10SUCC1_22660</name>
</gene>
<evidence type="ECO:0000259" key="2">
    <source>
        <dbReference type="Pfam" id="PF01551"/>
    </source>
</evidence>
<keyword evidence="4" id="KW-1185">Reference proteome</keyword>
<dbReference type="RefSeq" id="WP_281836092.1">
    <property type="nucleotide sequence ID" value="NZ_BSDY01000010.1"/>
</dbReference>
<dbReference type="InterPro" id="IPR016047">
    <property type="entry name" value="M23ase_b-sheet_dom"/>
</dbReference>
<dbReference type="PANTHER" id="PTHR21666">
    <property type="entry name" value="PEPTIDASE-RELATED"/>
    <property type="match status" value="1"/>
</dbReference>
<dbReference type="Proteomes" id="UP001144471">
    <property type="component" value="Unassembled WGS sequence"/>
</dbReference>
<comment type="caution">
    <text evidence="3">The sequence shown here is derived from an EMBL/GenBank/DDBJ whole genome shotgun (WGS) entry which is preliminary data.</text>
</comment>
<dbReference type="EMBL" id="BSDY01000010">
    <property type="protein sequence ID" value="GLI56752.1"/>
    <property type="molecule type" value="Genomic_DNA"/>
</dbReference>
<evidence type="ECO:0000313" key="3">
    <source>
        <dbReference type="EMBL" id="GLI56752.1"/>
    </source>
</evidence>
<dbReference type="Gene3D" id="2.70.70.10">
    <property type="entry name" value="Glucose Permease (Domain IIA)"/>
    <property type="match status" value="1"/>
</dbReference>
<feature type="domain" description="M23ase beta-sheet core" evidence="2">
    <location>
        <begin position="171"/>
        <end position="265"/>
    </location>
</feature>
<dbReference type="CDD" id="cd12797">
    <property type="entry name" value="M23_peptidase"/>
    <property type="match status" value="1"/>
</dbReference>
<organism evidence="3 4">
    <name type="scientific">Propionigenium maris DSM 9537</name>
    <dbReference type="NCBI Taxonomy" id="1123000"/>
    <lineage>
        <taxon>Bacteria</taxon>
        <taxon>Fusobacteriati</taxon>
        <taxon>Fusobacteriota</taxon>
        <taxon>Fusobacteriia</taxon>
        <taxon>Fusobacteriales</taxon>
        <taxon>Fusobacteriaceae</taxon>
        <taxon>Propionigenium</taxon>
    </lineage>
</organism>
<reference evidence="3" key="1">
    <citation type="submission" date="2022-12" db="EMBL/GenBank/DDBJ databases">
        <title>Reference genome sequencing for broad-spectrum identification of bacterial and archaeal isolates by mass spectrometry.</title>
        <authorList>
            <person name="Sekiguchi Y."/>
            <person name="Tourlousse D.M."/>
        </authorList>
    </citation>
    <scope>NUCLEOTIDE SEQUENCE</scope>
    <source>
        <strain evidence="3">10succ1</strain>
    </source>
</reference>